<accession>A0A926D939</accession>
<organism evidence="1 2">
    <name type="scientific">Yeguia hominis</name>
    <dbReference type="NCBI Taxonomy" id="2763662"/>
    <lineage>
        <taxon>Bacteria</taxon>
        <taxon>Bacillati</taxon>
        <taxon>Bacillota</taxon>
        <taxon>Clostridia</taxon>
        <taxon>Eubacteriales</taxon>
        <taxon>Yeguiaceae</taxon>
        <taxon>Yeguia</taxon>
    </lineage>
</organism>
<reference evidence="1" key="1">
    <citation type="submission" date="2020-08" db="EMBL/GenBank/DDBJ databases">
        <title>Genome public.</title>
        <authorList>
            <person name="Liu C."/>
            <person name="Sun Q."/>
        </authorList>
    </citation>
    <scope>NUCLEOTIDE SEQUENCE</scope>
    <source>
        <strain evidence="1">NSJ-40</strain>
    </source>
</reference>
<dbReference type="EMBL" id="JACRSN010000008">
    <property type="protein sequence ID" value="MBC8533698.1"/>
    <property type="molecule type" value="Genomic_DNA"/>
</dbReference>
<sequence length="111" mass="13074">MVHFFDSDIAKKYGVNAAVLACFLWDCIEQKSTESPQFHEGKVWVRCSVQMMTGFFPFLSYDEIRYALKRLVKGRVLTKGRFNESRFDRTNWYAFTEFGQFLMAESEGRTQ</sequence>
<comment type="caution">
    <text evidence="1">The sequence shown here is derived from an EMBL/GenBank/DDBJ whole genome shotgun (WGS) entry which is preliminary data.</text>
</comment>
<keyword evidence="2" id="KW-1185">Reference proteome</keyword>
<evidence type="ECO:0000313" key="1">
    <source>
        <dbReference type="EMBL" id="MBC8533698.1"/>
    </source>
</evidence>
<gene>
    <name evidence="1" type="ORF">IAG03_06700</name>
</gene>
<proteinExistence type="predicted"/>
<protein>
    <submittedName>
        <fullName evidence="1">Uncharacterized protein</fullName>
    </submittedName>
</protein>
<dbReference type="AlphaFoldDB" id="A0A926D939"/>
<name>A0A926D939_9FIRM</name>
<dbReference type="Proteomes" id="UP000651482">
    <property type="component" value="Unassembled WGS sequence"/>
</dbReference>
<dbReference type="RefSeq" id="WP_249319318.1">
    <property type="nucleotide sequence ID" value="NZ_JACRSN010000008.1"/>
</dbReference>
<evidence type="ECO:0000313" key="2">
    <source>
        <dbReference type="Proteomes" id="UP000651482"/>
    </source>
</evidence>